<reference evidence="3" key="1">
    <citation type="journal article" date="2019" name="Int. J. Syst. Evol. Microbiol.">
        <title>The Global Catalogue of Microorganisms (GCM) 10K type strain sequencing project: providing services to taxonomists for standard genome sequencing and annotation.</title>
        <authorList>
            <consortium name="The Broad Institute Genomics Platform"/>
            <consortium name="The Broad Institute Genome Sequencing Center for Infectious Disease"/>
            <person name="Wu L."/>
            <person name="Ma J."/>
        </authorList>
    </citation>
    <scope>NUCLEOTIDE SEQUENCE [LARGE SCALE GENOMIC DNA]</scope>
    <source>
        <strain evidence="3">CCUG 58938</strain>
    </source>
</reference>
<organism evidence="2 3">
    <name type="scientific">Ohtaekwangia kribbensis</name>
    <dbReference type="NCBI Taxonomy" id="688913"/>
    <lineage>
        <taxon>Bacteria</taxon>
        <taxon>Pseudomonadati</taxon>
        <taxon>Bacteroidota</taxon>
        <taxon>Cytophagia</taxon>
        <taxon>Cytophagales</taxon>
        <taxon>Fulvivirgaceae</taxon>
        <taxon>Ohtaekwangia</taxon>
    </lineage>
</organism>
<dbReference type="Pfam" id="PF19920">
    <property type="entry name" value="bpX4"/>
    <property type="match status" value="1"/>
</dbReference>
<name>A0ABW3K5F9_9BACT</name>
<evidence type="ECO:0000259" key="1">
    <source>
        <dbReference type="Pfam" id="PF19920"/>
    </source>
</evidence>
<evidence type="ECO:0000313" key="3">
    <source>
        <dbReference type="Proteomes" id="UP001597112"/>
    </source>
</evidence>
<feature type="domain" description="MoxR-vWA-beta-propeller ternary system" evidence="1">
    <location>
        <begin position="7"/>
        <end position="207"/>
    </location>
</feature>
<dbReference type="InterPro" id="IPR045549">
    <property type="entry name" value="bpX4"/>
</dbReference>
<comment type="caution">
    <text evidence="2">The sequence shown here is derived from an EMBL/GenBank/DDBJ whole genome shotgun (WGS) entry which is preliminary data.</text>
</comment>
<accession>A0ABW3K5F9</accession>
<gene>
    <name evidence="2" type="ORF">ACFQ21_19350</name>
</gene>
<dbReference type="Proteomes" id="UP001597112">
    <property type="component" value="Unassembled WGS sequence"/>
</dbReference>
<sequence length="215" mass="24632">MAIDNHFLKMIAQLRQHEEVMLYGNLLHVTQPDLEAVIHFLEQEYNREVLQYPSGAPPFHAAAASWSAQLVYKAAQLMLYRENKPEDLRALLPVFTQEQNDSAILSADLCLRFIPAMREHLHVIDPEDPLLVLLDELLIQWHYSGISAALDISKLDLGPIVSSSALLTLYTERIIYYRKTELAKHPLFLETIRASLGIYGDTLWKEFKDVIIPEP</sequence>
<proteinExistence type="predicted"/>
<protein>
    <recommendedName>
        <fullName evidence="1">MoxR-vWA-beta-propeller ternary system domain-containing protein</fullName>
    </recommendedName>
</protein>
<keyword evidence="3" id="KW-1185">Reference proteome</keyword>
<dbReference type="RefSeq" id="WP_377581382.1">
    <property type="nucleotide sequence ID" value="NZ_JBHTKA010000007.1"/>
</dbReference>
<evidence type="ECO:0000313" key="2">
    <source>
        <dbReference type="EMBL" id="MFD1001494.1"/>
    </source>
</evidence>
<dbReference type="EMBL" id="JBHTKA010000007">
    <property type="protein sequence ID" value="MFD1001494.1"/>
    <property type="molecule type" value="Genomic_DNA"/>
</dbReference>